<dbReference type="Gene3D" id="3.40.50.720">
    <property type="entry name" value="NAD(P)-binding Rossmann-like Domain"/>
    <property type="match status" value="1"/>
</dbReference>
<accession>A0A9D7XPF1</accession>
<evidence type="ECO:0000313" key="3">
    <source>
        <dbReference type="EMBL" id="MBK9984429.1"/>
    </source>
</evidence>
<evidence type="ECO:0000256" key="1">
    <source>
        <dbReference type="ARBA" id="ARBA00023027"/>
    </source>
</evidence>
<dbReference type="PANTHER" id="PTHR43574">
    <property type="entry name" value="EPIMERASE-RELATED"/>
    <property type="match status" value="1"/>
</dbReference>
<comment type="caution">
    <text evidence="3">The sequence shown here is derived from an EMBL/GenBank/DDBJ whole genome shotgun (WGS) entry which is preliminary data.</text>
</comment>
<dbReference type="AlphaFoldDB" id="A0A9D7XPF1"/>
<proteinExistence type="predicted"/>
<organism evidence="3 4">
    <name type="scientific">Candidatus Opimibacter skivensis</name>
    <dbReference type="NCBI Taxonomy" id="2982028"/>
    <lineage>
        <taxon>Bacteria</taxon>
        <taxon>Pseudomonadati</taxon>
        <taxon>Bacteroidota</taxon>
        <taxon>Saprospiria</taxon>
        <taxon>Saprospirales</taxon>
        <taxon>Saprospiraceae</taxon>
        <taxon>Candidatus Opimibacter</taxon>
    </lineage>
</organism>
<keyword evidence="1" id="KW-0520">NAD</keyword>
<dbReference type="InterPro" id="IPR001509">
    <property type="entry name" value="Epimerase_deHydtase"/>
</dbReference>
<dbReference type="Pfam" id="PF01370">
    <property type="entry name" value="Epimerase"/>
    <property type="match status" value="1"/>
</dbReference>
<protein>
    <submittedName>
        <fullName evidence="3">NAD-dependent epimerase/dehydratase family protein</fullName>
    </submittedName>
</protein>
<name>A0A9D7XPF1_9BACT</name>
<evidence type="ECO:0000259" key="2">
    <source>
        <dbReference type="Pfam" id="PF01370"/>
    </source>
</evidence>
<feature type="domain" description="NAD-dependent epimerase/dehydratase" evidence="2">
    <location>
        <begin position="3"/>
        <end position="263"/>
    </location>
</feature>
<gene>
    <name evidence="3" type="ORF">IPP15_19020</name>
</gene>
<sequence length="337" mass="37671">MKVLVTGAAGFIGFHMCSALMAEGHEVHGLDNVNAYYNQSLKLARLNILGTNPVDLVPGTAYEGKAGFTFYYQDLLESEAFNTLVSEIRPEIIIHLAAQAGVRHSIRHPQSFIDSNIQGFFNVLEACRNYPVRHLIYASSSSVYGTNTEIPFKESAQTDHPISLYGATKKAGEVLAHSYVELYKIPATGLRFFTVYGPWGRPDMAYYKFANQIINGDTIEVYNQGDMSRDFTYVDDIINGIKALIQFPPSSSPGASHRILNIGRSSPVSLLAFIETLEKYLERKAMKEFLPLQQGDIPSTWADTNALQELTGYAPTTDLDEGIRKFVEWYKSYHRIS</sequence>
<dbReference type="SUPFAM" id="SSF51735">
    <property type="entry name" value="NAD(P)-binding Rossmann-fold domains"/>
    <property type="match status" value="1"/>
</dbReference>
<evidence type="ECO:0000313" key="4">
    <source>
        <dbReference type="Proteomes" id="UP000808337"/>
    </source>
</evidence>
<dbReference type="PRINTS" id="PR01713">
    <property type="entry name" value="NUCEPIMERASE"/>
</dbReference>
<dbReference type="EMBL" id="JADKGY010000029">
    <property type="protein sequence ID" value="MBK9984429.1"/>
    <property type="molecule type" value="Genomic_DNA"/>
</dbReference>
<dbReference type="InterPro" id="IPR036291">
    <property type="entry name" value="NAD(P)-bd_dom_sf"/>
</dbReference>
<reference evidence="3 4" key="1">
    <citation type="submission" date="2020-10" db="EMBL/GenBank/DDBJ databases">
        <title>Connecting structure to function with the recovery of over 1000 high-quality activated sludge metagenome-assembled genomes encoding full-length rRNA genes using long-read sequencing.</title>
        <authorList>
            <person name="Singleton C.M."/>
            <person name="Petriglieri F."/>
            <person name="Kristensen J.M."/>
            <person name="Kirkegaard R.H."/>
            <person name="Michaelsen T.Y."/>
            <person name="Andersen M.H."/>
            <person name="Karst S.M."/>
            <person name="Dueholm M.S."/>
            <person name="Nielsen P.H."/>
            <person name="Albertsen M."/>
        </authorList>
    </citation>
    <scope>NUCLEOTIDE SEQUENCE [LARGE SCALE GENOMIC DNA]</scope>
    <source>
        <strain evidence="3">Ribe_18-Q3-R11-54_MAXAC.273</strain>
    </source>
</reference>
<dbReference type="Proteomes" id="UP000808337">
    <property type="component" value="Unassembled WGS sequence"/>
</dbReference>